<proteinExistence type="inferred from homology"/>
<feature type="domain" description="RNA polymerase sigma factor 70 region 4 type 2" evidence="7">
    <location>
        <begin position="122"/>
        <end position="173"/>
    </location>
</feature>
<dbReference type="RefSeq" id="WP_013487080.1">
    <property type="nucleotide sequence ID" value="NC_014829.1"/>
</dbReference>
<name>E6TWQ6_EVAC2</name>
<dbReference type="Gene3D" id="1.10.10.10">
    <property type="entry name" value="Winged helix-like DNA-binding domain superfamily/Winged helix DNA-binding domain"/>
    <property type="match status" value="1"/>
</dbReference>
<dbReference type="STRING" id="649639.Bcell_0457"/>
<dbReference type="KEGG" id="bco:Bcell_0457"/>
<evidence type="ECO:0000256" key="1">
    <source>
        <dbReference type="ARBA" id="ARBA00010641"/>
    </source>
</evidence>
<dbReference type="Pfam" id="PF04542">
    <property type="entry name" value="Sigma70_r2"/>
    <property type="match status" value="1"/>
</dbReference>
<dbReference type="PANTHER" id="PTHR43133">
    <property type="entry name" value="RNA POLYMERASE ECF-TYPE SIGMA FACTO"/>
    <property type="match status" value="1"/>
</dbReference>
<evidence type="ECO:0000259" key="7">
    <source>
        <dbReference type="Pfam" id="PF08281"/>
    </source>
</evidence>
<keyword evidence="2" id="KW-0805">Transcription regulation</keyword>
<protein>
    <submittedName>
        <fullName evidence="8">RNA polymerase, sigma-24 subunit, ECF subfamily</fullName>
    </submittedName>
</protein>
<dbReference type="Gene3D" id="1.10.1740.10">
    <property type="match status" value="1"/>
</dbReference>
<dbReference type="OrthoDB" id="3472490at2"/>
<dbReference type="NCBIfam" id="TIGR02937">
    <property type="entry name" value="sigma70-ECF"/>
    <property type="match status" value="1"/>
</dbReference>
<evidence type="ECO:0000259" key="6">
    <source>
        <dbReference type="Pfam" id="PF04542"/>
    </source>
</evidence>
<dbReference type="eggNOG" id="COG1595">
    <property type="taxonomic scope" value="Bacteria"/>
</dbReference>
<dbReference type="SUPFAM" id="SSF88659">
    <property type="entry name" value="Sigma3 and sigma4 domains of RNA polymerase sigma factors"/>
    <property type="match status" value="1"/>
</dbReference>
<accession>E6TWQ6</accession>
<dbReference type="AlphaFoldDB" id="E6TWQ6"/>
<dbReference type="GO" id="GO:0006352">
    <property type="term" value="P:DNA-templated transcription initiation"/>
    <property type="evidence" value="ECO:0007669"/>
    <property type="project" value="InterPro"/>
</dbReference>
<keyword evidence="5" id="KW-0175">Coiled coil</keyword>
<feature type="domain" description="RNA polymerase sigma-70 region 2" evidence="6">
    <location>
        <begin position="34"/>
        <end position="99"/>
    </location>
</feature>
<dbReference type="InterPro" id="IPR013249">
    <property type="entry name" value="RNA_pol_sigma70_r4_t2"/>
</dbReference>
<evidence type="ECO:0000313" key="9">
    <source>
        <dbReference type="Proteomes" id="UP000001401"/>
    </source>
</evidence>
<comment type="similarity">
    <text evidence="1">Belongs to the sigma-70 factor family. ECF subfamily.</text>
</comment>
<keyword evidence="9" id="KW-1185">Reference proteome</keyword>
<feature type="coiled-coil region" evidence="5">
    <location>
        <begin position="113"/>
        <end position="140"/>
    </location>
</feature>
<keyword evidence="3" id="KW-0731">Sigma factor</keyword>
<dbReference type="PANTHER" id="PTHR43133:SF51">
    <property type="entry name" value="RNA POLYMERASE SIGMA FACTOR"/>
    <property type="match status" value="1"/>
</dbReference>
<dbReference type="GO" id="GO:0016987">
    <property type="term" value="F:sigma factor activity"/>
    <property type="evidence" value="ECO:0007669"/>
    <property type="project" value="UniProtKB-KW"/>
</dbReference>
<dbReference type="InterPro" id="IPR013325">
    <property type="entry name" value="RNA_pol_sigma_r2"/>
</dbReference>
<dbReference type="GO" id="GO:0003677">
    <property type="term" value="F:DNA binding"/>
    <property type="evidence" value="ECO:0007669"/>
    <property type="project" value="InterPro"/>
</dbReference>
<gene>
    <name evidence="8" type="ordered locus">Bcell_0457</name>
</gene>
<dbReference type="Proteomes" id="UP000001401">
    <property type="component" value="Chromosome"/>
</dbReference>
<sequence>MEILSSNDAVSVNQEDVVFHLKEGDMQVLLHWIKERQDKFYRIGWSFFKVQEDIEDALHNAIIIAYERIHTLRKIQFFGTWFTKIFLNECRKIYRTNKKTIRFEQVNSIADREPDLQANKIELREALEKLEAETKEMIILKYVAGYSFKEIGELFDRRENTVKTKVHRGLKAIRKYV</sequence>
<reference evidence="8" key="1">
    <citation type="submission" date="2010-12" db="EMBL/GenBank/DDBJ databases">
        <title>Complete sequence of Bacillus cellulosilyticus DSM 2522.</title>
        <authorList>
            <consortium name="US DOE Joint Genome Institute"/>
            <person name="Lucas S."/>
            <person name="Copeland A."/>
            <person name="Lapidus A."/>
            <person name="Cheng J.-F."/>
            <person name="Bruce D."/>
            <person name="Goodwin L."/>
            <person name="Pitluck S."/>
            <person name="Chertkov O."/>
            <person name="Detter J.C."/>
            <person name="Han C."/>
            <person name="Tapia R."/>
            <person name="Land M."/>
            <person name="Hauser L."/>
            <person name="Jeffries C."/>
            <person name="Kyrpides N."/>
            <person name="Ivanova N."/>
            <person name="Mikhailova N."/>
            <person name="Brumm P."/>
            <person name="Mead D."/>
            <person name="Woyke T."/>
        </authorList>
    </citation>
    <scope>NUCLEOTIDE SEQUENCE [LARGE SCALE GENOMIC DNA]</scope>
    <source>
        <strain evidence="8">DSM 2522</strain>
    </source>
</reference>
<dbReference type="SUPFAM" id="SSF88946">
    <property type="entry name" value="Sigma2 domain of RNA polymerase sigma factors"/>
    <property type="match status" value="1"/>
</dbReference>
<dbReference type="Pfam" id="PF08281">
    <property type="entry name" value="Sigma70_r4_2"/>
    <property type="match status" value="1"/>
</dbReference>
<evidence type="ECO:0000313" key="8">
    <source>
        <dbReference type="EMBL" id="ADU28739.1"/>
    </source>
</evidence>
<dbReference type="InterPro" id="IPR014284">
    <property type="entry name" value="RNA_pol_sigma-70_dom"/>
</dbReference>
<dbReference type="InterPro" id="IPR039425">
    <property type="entry name" value="RNA_pol_sigma-70-like"/>
</dbReference>
<keyword evidence="4" id="KW-0804">Transcription</keyword>
<evidence type="ECO:0000256" key="4">
    <source>
        <dbReference type="ARBA" id="ARBA00023163"/>
    </source>
</evidence>
<dbReference type="CDD" id="cd06171">
    <property type="entry name" value="Sigma70_r4"/>
    <property type="match status" value="1"/>
</dbReference>
<dbReference type="InterPro" id="IPR013324">
    <property type="entry name" value="RNA_pol_sigma_r3/r4-like"/>
</dbReference>
<dbReference type="InterPro" id="IPR007627">
    <property type="entry name" value="RNA_pol_sigma70_r2"/>
</dbReference>
<dbReference type="HOGENOM" id="CLU_047691_3_1_9"/>
<dbReference type="InterPro" id="IPR036388">
    <property type="entry name" value="WH-like_DNA-bd_sf"/>
</dbReference>
<organism evidence="8 9">
    <name type="scientific">Evansella cellulosilytica (strain ATCC 21833 / DSM 2522 / FERM P-1141 / JCM 9156 / N-4)</name>
    <name type="common">Bacillus cellulosilyticus</name>
    <dbReference type="NCBI Taxonomy" id="649639"/>
    <lineage>
        <taxon>Bacteria</taxon>
        <taxon>Bacillati</taxon>
        <taxon>Bacillota</taxon>
        <taxon>Bacilli</taxon>
        <taxon>Bacillales</taxon>
        <taxon>Bacillaceae</taxon>
        <taxon>Evansella</taxon>
    </lineage>
</organism>
<evidence type="ECO:0000256" key="2">
    <source>
        <dbReference type="ARBA" id="ARBA00023015"/>
    </source>
</evidence>
<evidence type="ECO:0000256" key="3">
    <source>
        <dbReference type="ARBA" id="ARBA00023082"/>
    </source>
</evidence>
<dbReference type="EMBL" id="CP002394">
    <property type="protein sequence ID" value="ADU28739.1"/>
    <property type="molecule type" value="Genomic_DNA"/>
</dbReference>
<evidence type="ECO:0000256" key="5">
    <source>
        <dbReference type="SAM" id="Coils"/>
    </source>
</evidence>